<keyword evidence="1 4" id="KW-0808">Transferase</keyword>
<name>A0A1H0PGY9_9ACTN</name>
<proteinExistence type="predicted"/>
<dbReference type="SUPFAM" id="SSF53448">
    <property type="entry name" value="Nucleotide-diphospho-sugar transferases"/>
    <property type="match status" value="1"/>
</dbReference>
<dbReference type="STRING" id="405564.SAMN04487905_101535"/>
<keyword evidence="5" id="KW-1185">Reference proteome</keyword>
<sequence>MRGRSLLSRAVRGLLDSGSVSRVVVAAPADQLGPMTREVHEFGDRVHVVPGGGERTDSVRAALEAADRLVSSLGTVLVHDAARAFTPARVIRDVVAAVEHGACAVVPTLPVADTVKRIDSEGVVAETVDRSLLRTVQTPQGFTAEVLREAYGAAEDAATDDAGLVERMGYPVRTVEGDTHALKVTSSFDLAVAEAVLAAEPTSAAELSAARPDVPVRPPEEADSGRNGDVS</sequence>
<dbReference type="PANTHER" id="PTHR32125">
    <property type="entry name" value="2-C-METHYL-D-ERYTHRITOL 4-PHOSPHATE CYTIDYLYLTRANSFERASE, CHLOROPLASTIC"/>
    <property type="match status" value="1"/>
</dbReference>
<feature type="region of interest" description="Disordered" evidence="3">
    <location>
        <begin position="202"/>
        <end position="231"/>
    </location>
</feature>
<dbReference type="Pfam" id="PF01128">
    <property type="entry name" value="IspD"/>
    <property type="match status" value="1"/>
</dbReference>
<protein>
    <submittedName>
        <fullName evidence="4">2-C-methyl-D-erythritol 4-phosphate cytidylyltransferase</fullName>
    </submittedName>
</protein>
<feature type="compositionally biased region" description="Basic and acidic residues" evidence="3">
    <location>
        <begin position="218"/>
        <end position="231"/>
    </location>
</feature>
<keyword evidence="2 4" id="KW-0548">Nucleotidyltransferase</keyword>
<dbReference type="InterPro" id="IPR018294">
    <property type="entry name" value="ISPD_synthase_CS"/>
</dbReference>
<dbReference type="InterPro" id="IPR029044">
    <property type="entry name" value="Nucleotide-diphossugar_trans"/>
</dbReference>
<dbReference type="Gene3D" id="3.90.550.10">
    <property type="entry name" value="Spore Coat Polysaccharide Biosynthesis Protein SpsA, Chain A"/>
    <property type="match status" value="1"/>
</dbReference>
<dbReference type="PROSITE" id="PS01295">
    <property type="entry name" value="ISPD"/>
    <property type="match status" value="1"/>
</dbReference>
<gene>
    <name evidence="4" type="ORF">SAMN04487905_101535</name>
</gene>
<dbReference type="PANTHER" id="PTHR32125:SF4">
    <property type="entry name" value="2-C-METHYL-D-ERYTHRITOL 4-PHOSPHATE CYTIDYLYLTRANSFERASE, CHLOROPLASTIC"/>
    <property type="match status" value="1"/>
</dbReference>
<evidence type="ECO:0000313" key="5">
    <source>
        <dbReference type="Proteomes" id="UP000199497"/>
    </source>
</evidence>
<dbReference type="Proteomes" id="UP000199497">
    <property type="component" value="Unassembled WGS sequence"/>
</dbReference>
<reference evidence="5" key="1">
    <citation type="submission" date="2016-10" db="EMBL/GenBank/DDBJ databases">
        <authorList>
            <person name="Varghese N."/>
            <person name="Submissions S."/>
        </authorList>
    </citation>
    <scope>NUCLEOTIDE SEQUENCE [LARGE SCALE GENOMIC DNA]</scope>
    <source>
        <strain evidence="5">DSM 46732</strain>
    </source>
</reference>
<evidence type="ECO:0000256" key="3">
    <source>
        <dbReference type="SAM" id="MobiDB-lite"/>
    </source>
</evidence>
<dbReference type="InterPro" id="IPR050088">
    <property type="entry name" value="IspD/TarI_cytidylyltransf_bact"/>
</dbReference>
<evidence type="ECO:0000256" key="2">
    <source>
        <dbReference type="ARBA" id="ARBA00022695"/>
    </source>
</evidence>
<organism evidence="4 5">
    <name type="scientific">Actinopolyspora xinjiangensis</name>
    <dbReference type="NCBI Taxonomy" id="405564"/>
    <lineage>
        <taxon>Bacteria</taxon>
        <taxon>Bacillati</taxon>
        <taxon>Actinomycetota</taxon>
        <taxon>Actinomycetes</taxon>
        <taxon>Actinopolysporales</taxon>
        <taxon>Actinopolysporaceae</taxon>
        <taxon>Actinopolyspora</taxon>
    </lineage>
</organism>
<dbReference type="GO" id="GO:0050518">
    <property type="term" value="F:2-C-methyl-D-erythritol 4-phosphate cytidylyltransferase activity"/>
    <property type="evidence" value="ECO:0007669"/>
    <property type="project" value="TreeGrafter"/>
</dbReference>
<dbReference type="EMBL" id="FNJR01000001">
    <property type="protein sequence ID" value="SDP03949.1"/>
    <property type="molecule type" value="Genomic_DNA"/>
</dbReference>
<accession>A0A1H0PGY9</accession>
<evidence type="ECO:0000256" key="1">
    <source>
        <dbReference type="ARBA" id="ARBA00022679"/>
    </source>
</evidence>
<dbReference type="InterPro" id="IPR034683">
    <property type="entry name" value="IspD/TarI"/>
</dbReference>
<evidence type="ECO:0000313" key="4">
    <source>
        <dbReference type="EMBL" id="SDP03949.1"/>
    </source>
</evidence>
<dbReference type="GO" id="GO:0008299">
    <property type="term" value="P:isoprenoid biosynthetic process"/>
    <property type="evidence" value="ECO:0007669"/>
    <property type="project" value="InterPro"/>
</dbReference>
<dbReference type="AlphaFoldDB" id="A0A1H0PGY9"/>